<sequence length="217" mass="26242">MMIWDCRAWKGEVLEIGAYTLTCKFEAQFQSFSCHLTGVYAPNCYIERRKVWEEIADVRGLMEGPWAICGDFNTTRYVSRREIAMEIKRDDRVLDFIEDMNLIDLQLQDGNYTWFKRGNHDYSFQDQQIRTRFNNRIKEWWNSFSFKGRPDFVLSYKLKALKHKLKDWSRSEAGNLVIQRKQTLEQLAEMDMIIEYRPFTNKNQPRKRFNLRMEWSD</sequence>
<proteinExistence type="predicted"/>
<dbReference type="Gene3D" id="3.60.10.10">
    <property type="entry name" value="Endonuclease/exonuclease/phosphatase"/>
    <property type="match status" value="1"/>
</dbReference>
<accession>A0A9J5ZBV9</accession>
<keyword evidence="2" id="KW-1185">Reference proteome</keyword>
<name>A0A9J5ZBV9_SOLCO</name>
<protein>
    <submittedName>
        <fullName evidence="1">Uncharacterized protein</fullName>
    </submittedName>
</protein>
<reference evidence="1 2" key="1">
    <citation type="submission" date="2020-09" db="EMBL/GenBank/DDBJ databases">
        <title>De no assembly of potato wild relative species, Solanum commersonii.</title>
        <authorList>
            <person name="Cho K."/>
        </authorList>
    </citation>
    <scope>NUCLEOTIDE SEQUENCE [LARGE SCALE GENOMIC DNA]</scope>
    <source>
        <strain evidence="1">LZ3.2</strain>
        <tissue evidence="1">Leaf</tissue>
    </source>
</reference>
<dbReference type="AlphaFoldDB" id="A0A9J5ZBV9"/>
<evidence type="ECO:0000313" key="2">
    <source>
        <dbReference type="Proteomes" id="UP000824120"/>
    </source>
</evidence>
<dbReference type="SUPFAM" id="SSF56219">
    <property type="entry name" value="DNase I-like"/>
    <property type="match status" value="1"/>
</dbReference>
<dbReference type="Proteomes" id="UP000824120">
    <property type="component" value="Chromosome 4"/>
</dbReference>
<organism evidence="1 2">
    <name type="scientific">Solanum commersonii</name>
    <name type="common">Commerson's wild potato</name>
    <name type="synonym">Commerson's nightshade</name>
    <dbReference type="NCBI Taxonomy" id="4109"/>
    <lineage>
        <taxon>Eukaryota</taxon>
        <taxon>Viridiplantae</taxon>
        <taxon>Streptophyta</taxon>
        <taxon>Embryophyta</taxon>
        <taxon>Tracheophyta</taxon>
        <taxon>Spermatophyta</taxon>
        <taxon>Magnoliopsida</taxon>
        <taxon>eudicotyledons</taxon>
        <taxon>Gunneridae</taxon>
        <taxon>Pentapetalae</taxon>
        <taxon>asterids</taxon>
        <taxon>lamiids</taxon>
        <taxon>Solanales</taxon>
        <taxon>Solanaceae</taxon>
        <taxon>Solanoideae</taxon>
        <taxon>Solaneae</taxon>
        <taxon>Solanum</taxon>
    </lineage>
</organism>
<dbReference type="OrthoDB" id="1244483at2759"/>
<evidence type="ECO:0000313" key="1">
    <source>
        <dbReference type="EMBL" id="KAG5610122.1"/>
    </source>
</evidence>
<dbReference type="EMBL" id="JACXVP010000004">
    <property type="protein sequence ID" value="KAG5610122.1"/>
    <property type="molecule type" value="Genomic_DNA"/>
</dbReference>
<dbReference type="InterPro" id="IPR036691">
    <property type="entry name" value="Endo/exonu/phosph_ase_sf"/>
</dbReference>
<gene>
    <name evidence="1" type="ORF">H5410_021403</name>
</gene>
<comment type="caution">
    <text evidence="1">The sequence shown here is derived from an EMBL/GenBank/DDBJ whole genome shotgun (WGS) entry which is preliminary data.</text>
</comment>